<feature type="transmembrane region" description="Helical" evidence="5">
    <location>
        <begin position="101"/>
        <end position="120"/>
    </location>
</feature>
<dbReference type="PANTHER" id="PTHR43280">
    <property type="entry name" value="ARAC-FAMILY TRANSCRIPTIONAL REGULATOR"/>
    <property type="match status" value="1"/>
</dbReference>
<sequence length="375" mass="43196">MSMDLKEAIGFLWLGAGGIFCIVWSISFLVKREENSSLRFRWAFVLFSTGLWLISGAFFFSKLYILFPGITLFHIPFVLASAPVLYEYFVLLVLDKKPKLSFFLYLPAVLSVLLLIPFYLKSTGEQILFFSSPPSSGYQASVLSLNLAIKLGILLSAGLFLFKYILPFVSWGMFLKKGGRLTLVFFLLICLDLSVGTFGFLFKVSFLRELSALLLPFLMFFYFIAREVWKPFISQVKEEIKRSKYEKSKLVNLNIESIKDEIQRLMSEERIYCDEDLNLTRFSELVGIRPQQMSELLNIHFEKSFFHFINDYRIAEAKKILLEDPKRSVLSIADSVGFNSKSTFNRAFLEKEGKTPTEFKEKSAKESSKTKRKVS</sequence>
<organism evidence="7 8">
    <name type="scientific">Leptospira kobayashii</name>
    <dbReference type="NCBI Taxonomy" id="1917830"/>
    <lineage>
        <taxon>Bacteria</taxon>
        <taxon>Pseudomonadati</taxon>
        <taxon>Spirochaetota</taxon>
        <taxon>Spirochaetia</taxon>
        <taxon>Leptospirales</taxon>
        <taxon>Leptospiraceae</taxon>
        <taxon>Leptospira</taxon>
    </lineage>
</organism>
<keyword evidence="1" id="KW-0805">Transcription regulation</keyword>
<feature type="transmembrane region" description="Helical" evidence="5">
    <location>
        <begin position="42"/>
        <end position="67"/>
    </location>
</feature>
<reference evidence="7 8" key="1">
    <citation type="submission" date="2021-08" db="EMBL/GenBank/DDBJ databases">
        <title>Complete genome sequence of Leptospira kobayashii strain E30.</title>
        <authorList>
            <person name="Nakao R."/>
            <person name="Nakamura S."/>
            <person name="Masuzawa T."/>
            <person name="Koizumi N."/>
        </authorList>
    </citation>
    <scope>NUCLEOTIDE SEQUENCE [LARGE SCALE GENOMIC DNA]</scope>
    <source>
        <strain evidence="7 8">E30</strain>
    </source>
</reference>
<accession>A0ABN6KAM3</accession>
<evidence type="ECO:0000256" key="4">
    <source>
        <dbReference type="SAM" id="MobiDB-lite"/>
    </source>
</evidence>
<keyword evidence="8" id="KW-1185">Reference proteome</keyword>
<dbReference type="InterPro" id="IPR018060">
    <property type="entry name" value="HTH_AraC"/>
</dbReference>
<dbReference type="PROSITE" id="PS01124">
    <property type="entry name" value="HTH_ARAC_FAMILY_2"/>
    <property type="match status" value="1"/>
</dbReference>
<dbReference type="InterPro" id="IPR018062">
    <property type="entry name" value="HTH_AraC-typ_CS"/>
</dbReference>
<feature type="domain" description="HTH araC/xylS-type" evidence="6">
    <location>
        <begin position="256"/>
        <end position="362"/>
    </location>
</feature>
<dbReference type="InterPro" id="IPR009057">
    <property type="entry name" value="Homeodomain-like_sf"/>
</dbReference>
<keyword evidence="2" id="KW-0238">DNA-binding</keyword>
<dbReference type="SMART" id="SM00342">
    <property type="entry name" value="HTH_ARAC"/>
    <property type="match status" value="1"/>
</dbReference>
<evidence type="ECO:0000256" key="1">
    <source>
        <dbReference type="ARBA" id="ARBA00023015"/>
    </source>
</evidence>
<dbReference type="Pfam" id="PF12833">
    <property type="entry name" value="HTH_18"/>
    <property type="match status" value="1"/>
</dbReference>
<feature type="transmembrane region" description="Helical" evidence="5">
    <location>
        <begin position="140"/>
        <end position="162"/>
    </location>
</feature>
<feature type="compositionally biased region" description="Basic and acidic residues" evidence="4">
    <location>
        <begin position="352"/>
        <end position="369"/>
    </location>
</feature>
<feature type="transmembrane region" description="Helical" evidence="5">
    <location>
        <begin position="12"/>
        <end position="30"/>
    </location>
</feature>
<evidence type="ECO:0000256" key="3">
    <source>
        <dbReference type="ARBA" id="ARBA00023163"/>
    </source>
</evidence>
<evidence type="ECO:0000313" key="8">
    <source>
        <dbReference type="Proteomes" id="UP000245263"/>
    </source>
</evidence>
<keyword evidence="5" id="KW-0812">Transmembrane</keyword>
<evidence type="ECO:0000256" key="5">
    <source>
        <dbReference type="SAM" id="Phobius"/>
    </source>
</evidence>
<feature type="transmembrane region" description="Helical" evidence="5">
    <location>
        <begin position="73"/>
        <end position="94"/>
    </location>
</feature>
<evidence type="ECO:0000313" key="7">
    <source>
        <dbReference type="EMBL" id="BDA77596.1"/>
    </source>
</evidence>
<dbReference type="Gene3D" id="1.10.10.60">
    <property type="entry name" value="Homeodomain-like"/>
    <property type="match status" value="1"/>
</dbReference>
<gene>
    <name evidence="7" type="ORF">LPTSP3_g05260</name>
</gene>
<name>A0ABN6KAM3_9LEPT</name>
<dbReference type="Proteomes" id="UP000245263">
    <property type="component" value="Chromosome 1"/>
</dbReference>
<keyword evidence="3" id="KW-0804">Transcription</keyword>
<evidence type="ECO:0000256" key="2">
    <source>
        <dbReference type="ARBA" id="ARBA00023125"/>
    </source>
</evidence>
<evidence type="ECO:0000259" key="6">
    <source>
        <dbReference type="PROSITE" id="PS01124"/>
    </source>
</evidence>
<keyword evidence="5" id="KW-0472">Membrane</keyword>
<feature type="transmembrane region" description="Helical" evidence="5">
    <location>
        <begin position="210"/>
        <end position="229"/>
    </location>
</feature>
<protein>
    <recommendedName>
        <fullName evidence="6">HTH araC/xylS-type domain-containing protein</fullName>
    </recommendedName>
</protein>
<dbReference type="PANTHER" id="PTHR43280:SF29">
    <property type="entry name" value="ARAC-FAMILY TRANSCRIPTIONAL REGULATOR"/>
    <property type="match status" value="1"/>
</dbReference>
<feature type="region of interest" description="Disordered" evidence="4">
    <location>
        <begin position="352"/>
        <end position="375"/>
    </location>
</feature>
<dbReference type="PROSITE" id="PS00041">
    <property type="entry name" value="HTH_ARAC_FAMILY_1"/>
    <property type="match status" value="1"/>
</dbReference>
<keyword evidence="5" id="KW-1133">Transmembrane helix</keyword>
<proteinExistence type="predicted"/>
<dbReference type="EMBL" id="AP025028">
    <property type="protein sequence ID" value="BDA77596.1"/>
    <property type="molecule type" value="Genomic_DNA"/>
</dbReference>
<feature type="transmembrane region" description="Helical" evidence="5">
    <location>
        <begin position="183"/>
        <end position="204"/>
    </location>
</feature>
<dbReference type="SUPFAM" id="SSF46689">
    <property type="entry name" value="Homeodomain-like"/>
    <property type="match status" value="1"/>
</dbReference>